<name>A0A8S4Q4S8_OWEFU</name>
<dbReference type="Proteomes" id="UP000749559">
    <property type="component" value="Unassembled WGS sequence"/>
</dbReference>
<dbReference type="EMBL" id="CAIIXF020000012">
    <property type="protein sequence ID" value="CAH1800912.1"/>
    <property type="molecule type" value="Genomic_DNA"/>
</dbReference>
<keyword evidence="2" id="KW-1185">Reference proteome</keyword>
<sequence length="121" mass="13244">GMNGDYEINGDPNALLPRYTKEGNAEYNMYFVQTSTTQGRWAIATAFHSTVYRARSNIVTHESNQINPSGTSWEYGEDSREVTQTNSKWVCLDASSATGVGKPQQIAIGAALVVAIFMLTC</sequence>
<evidence type="ECO:0000313" key="2">
    <source>
        <dbReference type="Proteomes" id="UP000749559"/>
    </source>
</evidence>
<evidence type="ECO:0000313" key="1">
    <source>
        <dbReference type="EMBL" id="CAH1800912.1"/>
    </source>
</evidence>
<dbReference type="AlphaFoldDB" id="A0A8S4Q4S8"/>
<gene>
    <name evidence="1" type="ORF">OFUS_LOCUS24748</name>
</gene>
<accession>A0A8S4Q4S8</accession>
<reference evidence="1" key="1">
    <citation type="submission" date="2022-03" db="EMBL/GenBank/DDBJ databases">
        <authorList>
            <person name="Martin C."/>
        </authorList>
    </citation>
    <scope>NUCLEOTIDE SEQUENCE</scope>
</reference>
<feature type="non-terminal residue" evidence="1">
    <location>
        <position position="121"/>
    </location>
</feature>
<proteinExistence type="predicted"/>
<organism evidence="1 2">
    <name type="scientific">Owenia fusiformis</name>
    <name type="common">Polychaete worm</name>
    <dbReference type="NCBI Taxonomy" id="6347"/>
    <lineage>
        <taxon>Eukaryota</taxon>
        <taxon>Metazoa</taxon>
        <taxon>Spiralia</taxon>
        <taxon>Lophotrochozoa</taxon>
        <taxon>Annelida</taxon>
        <taxon>Polychaeta</taxon>
        <taxon>Sedentaria</taxon>
        <taxon>Canalipalpata</taxon>
        <taxon>Sabellida</taxon>
        <taxon>Oweniida</taxon>
        <taxon>Oweniidae</taxon>
        <taxon>Owenia</taxon>
    </lineage>
</organism>
<comment type="caution">
    <text evidence="1">The sequence shown here is derived from an EMBL/GenBank/DDBJ whole genome shotgun (WGS) entry which is preliminary data.</text>
</comment>
<protein>
    <submittedName>
        <fullName evidence="1">Uncharacterized protein</fullName>
    </submittedName>
</protein>